<organism evidence="2 3">
    <name type="scientific">Hydra vulgaris</name>
    <name type="common">Hydra</name>
    <name type="synonym">Hydra attenuata</name>
    <dbReference type="NCBI Taxonomy" id="6087"/>
    <lineage>
        <taxon>Eukaryota</taxon>
        <taxon>Metazoa</taxon>
        <taxon>Cnidaria</taxon>
        <taxon>Hydrozoa</taxon>
        <taxon>Hydroidolina</taxon>
        <taxon>Anthoathecata</taxon>
        <taxon>Aplanulata</taxon>
        <taxon>Hydridae</taxon>
        <taxon>Hydra</taxon>
    </lineage>
</organism>
<evidence type="ECO:0000256" key="1">
    <source>
        <dbReference type="SAM" id="Phobius"/>
    </source>
</evidence>
<feature type="transmembrane region" description="Helical" evidence="1">
    <location>
        <begin position="224"/>
        <end position="249"/>
    </location>
</feature>
<reference evidence="3" key="1">
    <citation type="submission" date="2025-08" db="UniProtKB">
        <authorList>
            <consortium name="RefSeq"/>
        </authorList>
    </citation>
    <scope>IDENTIFICATION</scope>
</reference>
<dbReference type="GeneID" id="136079629"/>
<dbReference type="RefSeq" id="XP_065651775.1">
    <property type="nucleotide sequence ID" value="XM_065795703.1"/>
</dbReference>
<sequence>MCNNMSNNSYCANESNWNTQGRGLMRNNMTSCCANEAVWKTQKVDIAFASIGVFVCAIGLYILNKMKKTKFDKTQRYIITNLCIFDVCSCFVLTVNSSLYVSKEITNDISQSFANIFMLGYYGATLWLVFDRYLHIKLNIKYVVYWSRKKTSVFTLVLWTFCILAGAIFQKLCQRVIYIFMILFDVIIVVFSIFVYATALKIYQKSKLIKAKRKNVFKKPQRNVFKGMLIASLILLSFSLLSVIPDIIIISTFNSIYCWSLPKFSYLNISYIVAMWIDALIYVVVSPESLVFLRKRRLSLRSISTASIKTESIREISIATIDT</sequence>
<keyword evidence="2" id="KW-1185">Reference proteome</keyword>
<feature type="transmembrane region" description="Helical" evidence="1">
    <location>
        <begin position="269"/>
        <end position="293"/>
    </location>
</feature>
<feature type="transmembrane region" description="Helical" evidence="1">
    <location>
        <begin position="176"/>
        <end position="203"/>
    </location>
</feature>
<keyword evidence="1" id="KW-0812">Transmembrane</keyword>
<name>A0ABM4BRJ2_HYDVU</name>
<dbReference type="SUPFAM" id="SSF81321">
    <property type="entry name" value="Family A G protein-coupled receptor-like"/>
    <property type="match status" value="1"/>
</dbReference>
<evidence type="ECO:0000313" key="3">
    <source>
        <dbReference type="RefSeq" id="XP_065651775.1"/>
    </source>
</evidence>
<dbReference type="Gene3D" id="1.20.1070.10">
    <property type="entry name" value="Rhodopsin 7-helix transmembrane proteins"/>
    <property type="match status" value="1"/>
</dbReference>
<protein>
    <submittedName>
        <fullName evidence="3">Melanocortin receptor 5-like</fullName>
    </submittedName>
</protein>
<feature type="transmembrane region" description="Helical" evidence="1">
    <location>
        <begin position="76"/>
        <end position="100"/>
    </location>
</feature>
<keyword evidence="1" id="KW-0472">Membrane</keyword>
<gene>
    <name evidence="3" type="primary">LOC136079629</name>
</gene>
<evidence type="ECO:0000313" key="2">
    <source>
        <dbReference type="Proteomes" id="UP001652625"/>
    </source>
</evidence>
<feature type="transmembrane region" description="Helical" evidence="1">
    <location>
        <begin position="46"/>
        <end position="64"/>
    </location>
</feature>
<proteinExistence type="predicted"/>
<feature type="transmembrane region" description="Helical" evidence="1">
    <location>
        <begin position="151"/>
        <end position="170"/>
    </location>
</feature>
<dbReference type="Proteomes" id="UP001652625">
    <property type="component" value="Chromosome 04"/>
</dbReference>
<feature type="transmembrane region" description="Helical" evidence="1">
    <location>
        <begin position="112"/>
        <end position="130"/>
    </location>
</feature>
<keyword evidence="1" id="KW-1133">Transmembrane helix</keyword>
<accession>A0ABM4BRJ2</accession>